<dbReference type="InterPro" id="IPR036515">
    <property type="entry name" value="Transposase_17_sf"/>
</dbReference>
<reference evidence="1 2" key="1">
    <citation type="journal article" date="2016" name="Nat. Commun.">
        <title>Thousands of microbial genomes shed light on interconnected biogeochemical processes in an aquifer system.</title>
        <authorList>
            <person name="Anantharaman K."/>
            <person name="Brown C.T."/>
            <person name="Hug L.A."/>
            <person name="Sharon I."/>
            <person name="Castelle C.J."/>
            <person name="Probst A.J."/>
            <person name="Thomas B.C."/>
            <person name="Singh A."/>
            <person name="Wilkins M.J."/>
            <person name="Karaoz U."/>
            <person name="Brodie E.L."/>
            <person name="Williams K.H."/>
            <person name="Hubbard S.S."/>
            <person name="Banfield J.F."/>
        </authorList>
    </citation>
    <scope>NUCLEOTIDE SEQUENCE [LARGE SCALE GENOMIC DNA]</scope>
</reference>
<protein>
    <recommendedName>
        <fullName evidence="3">Transposase IS200-like domain-containing protein</fullName>
    </recommendedName>
</protein>
<dbReference type="Gene3D" id="3.30.70.1290">
    <property type="entry name" value="Transposase IS200-like"/>
    <property type="match status" value="1"/>
</dbReference>
<gene>
    <name evidence="1" type="ORF">A2478_00165</name>
</gene>
<sequence>MSTKEQLKTVVTQTNYNNADKTTVSNAGQSSDQQGYVPLRQVGGTYMYASAIINKKNVFVTPEYMDLLVNGFKLAELKHDVKSLAYVIMPNHFYWVFRLSEKSDDPASVYGEVKKNVTLEIIKNLVEESKGDDYQYKLLDLFENNEKVSRSKPRKILWDFKQEAKKYDNVKRYKVWEAKSKLFLLNNEDKLMKNIQYVLDAPVRDRWQFVEKAQDYPYLYVSEEILEKLAA</sequence>
<dbReference type="GO" id="GO:0006313">
    <property type="term" value="P:DNA transposition"/>
    <property type="evidence" value="ECO:0007669"/>
    <property type="project" value="InterPro"/>
</dbReference>
<evidence type="ECO:0008006" key="3">
    <source>
        <dbReference type="Google" id="ProtNLM"/>
    </source>
</evidence>
<evidence type="ECO:0000313" key="2">
    <source>
        <dbReference type="Proteomes" id="UP000179001"/>
    </source>
</evidence>
<dbReference type="AlphaFoldDB" id="A0A1F5SVT5"/>
<proteinExistence type="predicted"/>
<dbReference type="Proteomes" id="UP000179001">
    <property type="component" value="Unassembled WGS sequence"/>
</dbReference>
<name>A0A1F5SVT5_9BACT</name>
<dbReference type="GO" id="GO:0003677">
    <property type="term" value="F:DNA binding"/>
    <property type="evidence" value="ECO:0007669"/>
    <property type="project" value="InterPro"/>
</dbReference>
<dbReference type="STRING" id="1798002.A2478_00165"/>
<evidence type="ECO:0000313" key="1">
    <source>
        <dbReference type="EMBL" id="OGF30855.1"/>
    </source>
</evidence>
<dbReference type="SUPFAM" id="SSF143422">
    <property type="entry name" value="Transposase IS200-like"/>
    <property type="match status" value="1"/>
</dbReference>
<dbReference type="GO" id="GO:0004803">
    <property type="term" value="F:transposase activity"/>
    <property type="evidence" value="ECO:0007669"/>
    <property type="project" value="InterPro"/>
</dbReference>
<comment type="caution">
    <text evidence="1">The sequence shown here is derived from an EMBL/GenBank/DDBJ whole genome shotgun (WGS) entry which is preliminary data.</text>
</comment>
<organism evidence="1 2">
    <name type="scientific">Candidatus Falkowbacteria bacterium RIFOXYC2_FULL_36_12</name>
    <dbReference type="NCBI Taxonomy" id="1798002"/>
    <lineage>
        <taxon>Bacteria</taxon>
        <taxon>Candidatus Falkowiibacteriota</taxon>
    </lineage>
</organism>
<accession>A0A1F5SVT5</accession>
<dbReference type="EMBL" id="MFGJ01000008">
    <property type="protein sequence ID" value="OGF30855.1"/>
    <property type="molecule type" value="Genomic_DNA"/>
</dbReference>